<dbReference type="Gene3D" id="3.60.20.10">
    <property type="entry name" value="Glutamine Phosphoribosylpyrophosphate, subunit 1, domain 1"/>
    <property type="match status" value="1"/>
</dbReference>
<keyword evidence="7 10" id="KW-0479">Metal-binding</keyword>
<dbReference type="EMBL" id="VNHY01000001">
    <property type="protein sequence ID" value="TYP94839.1"/>
    <property type="molecule type" value="Genomic_DNA"/>
</dbReference>
<comment type="subcellular location">
    <subcellularLocation>
        <location evidence="1 10">Cytoplasm</location>
    </subcellularLocation>
</comment>
<proteinExistence type="inferred from homology"/>
<comment type="caution">
    <text evidence="11">The sequence shown here is derived from an EMBL/GenBank/DDBJ whole genome shotgun (WGS) entry which is preliminary data.</text>
</comment>
<dbReference type="PIRSF" id="PIRSF039093">
    <property type="entry name" value="HslV"/>
    <property type="match status" value="1"/>
</dbReference>
<protein>
    <recommendedName>
        <fullName evidence="10">ATP-dependent protease subunit HslV</fullName>
        <ecNumber evidence="10">3.4.25.2</ecNumber>
    </recommendedName>
</protein>
<dbReference type="RefSeq" id="WP_148897535.1">
    <property type="nucleotide sequence ID" value="NZ_VNHY01000001.1"/>
</dbReference>
<dbReference type="InterPro" id="IPR022281">
    <property type="entry name" value="ATP-dep_Prtase_HsIV_su"/>
</dbReference>
<name>A0A5D3YP83_9BACT</name>
<keyword evidence="6 10" id="KW-0888">Threonine protease</keyword>
<feature type="active site" evidence="10">
    <location>
        <position position="9"/>
    </location>
</feature>
<dbReference type="NCBIfam" id="NF003964">
    <property type="entry name" value="PRK05456.1"/>
    <property type="match status" value="1"/>
</dbReference>
<dbReference type="GO" id="GO:0046872">
    <property type="term" value="F:metal ion binding"/>
    <property type="evidence" value="ECO:0007669"/>
    <property type="project" value="UniProtKB-KW"/>
</dbReference>
<dbReference type="SUPFAM" id="SSF56235">
    <property type="entry name" value="N-terminal nucleophile aminohydrolases (Ntn hydrolases)"/>
    <property type="match status" value="1"/>
</dbReference>
<dbReference type="HAMAP" id="MF_00248">
    <property type="entry name" value="HslV"/>
    <property type="match status" value="1"/>
</dbReference>
<dbReference type="InterPro" id="IPR023333">
    <property type="entry name" value="Proteasome_suB-type"/>
</dbReference>
<evidence type="ECO:0000313" key="11">
    <source>
        <dbReference type="EMBL" id="TYP94839.1"/>
    </source>
</evidence>
<dbReference type="PANTHER" id="PTHR32194:SF0">
    <property type="entry name" value="ATP-DEPENDENT PROTEASE SUBUNIT HSLV"/>
    <property type="match status" value="1"/>
</dbReference>
<evidence type="ECO:0000256" key="8">
    <source>
        <dbReference type="ARBA" id="ARBA00022801"/>
    </source>
</evidence>
<dbReference type="GO" id="GO:0005839">
    <property type="term" value="C:proteasome core complex"/>
    <property type="evidence" value="ECO:0007669"/>
    <property type="project" value="InterPro"/>
</dbReference>
<keyword evidence="5 10" id="KW-0645">Protease</keyword>
<comment type="activity regulation">
    <text evidence="10">Allosterically activated by HslU binding.</text>
</comment>
<dbReference type="Pfam" id="PF00227">
    <property type="entry name" value="Proteasome"/>
    <property type="match status" value="1"/>
</dbReference>
<evidence type="ECO:0000256" key="6">
    <source>
        <dbReference type="ARBA" id="ARBA00022698"/>
    </source>
</evidence>
<organism evidence="11 12">
    <name type="scientific">Fodinibius salinus</name>
    <dbReference type="NCBI Taxonomy" id="860790"/>
    <lineage>
        <taxon>Bacteria</taxon>
        <taxon>Pseudomonadati</taxon>
        <taxon>Balneolota</taxon>
        <taxon>Balneolia</taxon>
        <taxon>Balneolales</taxon>
        <taxon>Balneolaceae</taxon>
        <taxon>Fodinibius</taxon>
    </lineage>
</organism>
<dbReference type="NCBIfam" id="TIGR03692">
    <property type="entry name" value="ATP_dep_HslV"/>
    <property type="match status" value="1"/>
</dbReference>
<dbReference type="Proteomes" id="UP000324595">
    <property type="component" value="Unassembled WGS sequence"/>
</dbReference>
<evidence type="ECO:0000256" key="7">
    <source>
        <dbReference type="ARBA" id="ARBA00022723"/>
    </source>
</evidence>
<keyword evidence="4 10" id="KW-0021">Allosteric enzyme</keyword>
<keyword evidence="9 10" id="KW-0915">Sodium</keyword>
<evidence type="ECO:0000256" key="5">
    <source>
        <dbReference type="ARBA" id="ARBA00022670"/>
    </source>
</evidence>
<dbReference type="GO" id="GO:0004298">
    <property type="term" value="F:threonine-type endopeptidase activity"/>
    <property type="evidence" value="ECO:0007669"/>
    <property type="project" value="UniProtKB-KW"/>
</dbReference>
<gene>
    <name evidence="10" type="primary">hslV</name>
    <name evidence="11" type="ORF">LX73_0128</name>
</gene>
<feature type="binding site" evidence="10">
    <location>
        <position position="171"/>
    </location>
    <ligand>
        <name>Na(+)</name>
        <dbReference type="ChEBI" id="CHEBI:29101"/>
    </ligand>
</feature>
<dbReference type="PROSITE" id="PS51476">
    <property type="entry name" value="PROTEASOME_BETA_2"/>
    <property type="match status" value="1"/>
</dbReference>
<feature type="binding site" evidence="10">
    <location>
        <position position="165"/>
    </location>
    <ligand>
        <name>Na(+)</name>
        <dbReference type="ChEBI" id="CHEBI:29101"/>
    </ligand>
</feature>
<reference evidence="11 12" key="1">
    <citation type="submission" date="2019-07" db="EMBL/GenBank/DDBJ databases">
        <title>Genomic Encyclopedia of Archaeal and Bacterial Type Strains, Phase II (KMG-II): from individual species to whole genera.</title>
        <authorList>
            <person name="Goeker M."/>
        </authorList>
    </citation>
    <scope>NUCLEOTIDE SEQUENCE [LARGE SCALE GENOMIC DNA]</scope>
    <source>
        <strain evidence="11 12">DSM 21935</strain>
    </source>
</reference>
<dbReference type="AlphaFoldDB" id="A0A5D3YP83"/>
<dbReference type="GO" id="GO:0051603">
    <property type="term" value="P:proteolysis involved in protein catabolic process"/>
    <property type="evidence" value="ECO:0007669"/>
    <property type="project" value="InterPro"/>
</dbReference>
<dbReference type="InterPro" id="IPR001353">
    <property type="entry name" value="Proteasome_sua/b"/>
</dbReference>
<evidence type="ECO:0000256" key="9">
    <source>
        <dbReference type="ARBA" id="ARBA00023053"/>
    </source>
</evidence>
<dbReference type="EC" id="3.4.25.2" evidence="10"/>
<dbReference type="InterPro" id="IPR029055">
    <property type="entry name" value="Ntn_hydrolases_N"/>
</dbReference>
<feature type="binding site" evidence="10">
    <location>
        <position position="168"/>
    </location>
    <ligand>
        <name>Na(+)</name>
        <dbReference type="ChEBI" id="CHEBI:29101"/>
    </ligand>
</feature>
<evidence type="ECO:0000256" key="4">
    <source>
        <dbReference type="ARBA" id="ARBA00022533"/>
    </source>
</evidence>
<evidence type="ECO:0000313" key="12">
    <source>
        <dbReference type="Proteomes" id="UP000324595"/>
    </source>
</evidence>
<comment type="subunit">
    <text evidence="10">A double ring-shaped homohexamer of HslV is capped on each side by a ring-shaped HslU homohexamer. The assembly of the HslU/HslV complex is dependent on binding of ATP.</text>
</comment>
<keyword evidence="8 10" id="KW-0378">Hydrolase</keyword>
<dbReference type="OrthoDB" id="9804884at2"/>
<sequence>MSISDLKATTVLGIIHNGEAAIGGDGQATMDDTVMKATVNKVRTLYDGKIAAGFAGSTADAFTLFEKYEEKLKQYNGNLQRAAVEMAKEWRNDKFLRKLEALLVVMSKEEALLISGQGDVIEPDDQILSIGSGGSFALSAARALKENAPNLSAREIVEKSLDIAADICIYTNHNLSILELED</sequence>
<evidence type="ECO:0000256" key="3">
    <source>
        <dbReference type="ARBA" id="ARBA00022490"/>
    </source>
</evidence>
<evidence type="ECO:0000256" key="10">
    <source>
        <dbReference type="HAMAP-Rule" id="MF_00248"/>
    </source>
</evidence>
<accession>A0A5D3YP83</accession>
<comment type="similarity">
    <text evidence="2 10">Belongs to the peptidase T1B family. HslV subfamily.</text>
</comment>
<comment type="function">
    <text evidence="10">Protease subunit of a proteasome-like degradation complex believed to be a general protein degrading machinery.</text>
</comment>
<keyword evidence="12" id="KW-1185">Reference proteome</keyword>
<dbReference type="PANTHER" id="PTHR32194">
    <property type="entry name" value="METALLOPROTEASE TLDD"/>
    <property type="match status" value="1"/>
</dbReference>
<dbReference type="CDD" id="cd01913">
    <property type="entry name" value="protease_HslV"/>
    <property type="match status" value="1"/>
</dbReference>
<dbReference type="GO" id="GO:0009376">
    <property type="term" value="C:HslUV protease complex"/>
    <property type="evidence" value="ECO:0007669"/>
    <property type="project" value="UniProtKB-UniRule"/>
</dbReference>
<comment type="catalytic activity">
    <reaction evidence="10">
        <text>ATP-dependent cleavage of peptide bonds with broad specificity.</text>
        <dbReference type="EC" id="3.4.25.2"/>
    </reaction>
</comment>
<keyword evidence="3 10" id="KW-0963">Cytoplasm</keyword>
<evidence type="ECO:0000256" key="1">
    <source>
        <dbReference type="ARBA" id="ARBA00004496"/>
    </source>
</evidence>
<evidence type="ECO:0000256" key="2">
    <source>
        <dbReference type="ARBA" id="ARBA00006053"/>
    </source>
</evidence>